<dbReference type="PROSITE" id="PS50801">
    <property type="entry name" value="STAS"/>
    <property type="match status" value="1"/>
</dbReference>
<gene>
    <name evidence="2" type="ORF">PG1C_10270</name>
</gene>
<dbReference type="InterPro" id="IPR002645">
    <property type="entry name" value="STAS_dom"/>
</dbReference>
<sequence length="92" mass="9610">MNDRVEVSGPATVSDASTLLAEGVAALSASNLPVAEFDLTDVTIVDSSLLAVVFGWMRAAKTSGKSIRLTHLPPSFLSLAAVYDVADLLPQH</sequence>
<dbReference type="Pfam" id="PF13466">
    <property type="entry name" value="STAS_2"/>
    <property type="match status" value="1"/>
</dbReference>
<feature type="domain" description="STAS" evidence="1">
    <location>
        <begin position="5"/>
        <end position="92"/>
    </location>
</feature>
<evidence type="ECO:0000313" key="3">
    <source>
        <dbReference type="Proteomes" id="UP000061603"/>
    </source>
</evidence>
<dbReference type="Proteomes" id="UP000061603">
    <property type="component" value="Chromosome"/>
</dbReference>
<dbReference type="HOGENOM" id="CLU_115403_13_3_4"/>
<dbReference type="SUPFAM" id="SSF52091">
    <property type="entry name" value="SpoIIaa-like"/>
    <property type="match status" value="1"/>
</dbReference>
<reference evidence="2 3" key="1">
    <citation type="journal article" date="2015" name="Genome Announc.">
        <title>Complete Genome Sequence of a Novel Bacterium within the Family Rhodocyclaceae That Degrades Polycyclic Aromatic Hydrocarbons.</title>
        <authorList>
            <person name="Singleton D.R."/>
            <person name="Dickey A.N."/>
            <person name="Scholl E.H."/>
            <person name="Wright F.A."/>
            <person name="Aitken M.D."/>
        </authorList>
    </citation>
    <scope>NUCLEOTIDE SEQUENCE [LARGE SCALE GENOMIC DNA]</scope>
    <source>
        <strain evidence="3">PG1-Ca6</strain>
    </source>
</reference>
<name>A0A0C5J3N5_9PROT</name>
<proteinExistence type="predicted"/>
<dbReference type="EMBL" id="CP010554">
    <property type="protein sequence ID" value="AJP49597.1"/>
    <property type="molecule type" value="Genomic_DNA"/>
</dbReference>
<dbReference type="AlphaFoldDB" id="A0A0C5J3N5"/>
<dbReference type="KEGG" id="rbu:PG1C_10270"/>
<dbReference type="InterPro" id="IPR036513">
    <property type="entry name" value="STAS_dom_sf"/>
</dbReference>
<dbReference type="InterPro" id="IPR058548">
    <property type="entry name" value="MlaB-like_STAS"/>
</dbReference>
<protein>
    <recommendedName>
        <fullName evidence="1">STAS domain-containing protein</fullName>
    </recommendedName>
</protein>
<keyword evidence="3" id="KW-1185">Reference proteome</keyword>
<evidence type="ECO:0000313" key="2">
    <source>
        <dbReference type="EMBL" id="AJP49597.1"/>
    </source>
</evidence>
<organism evidence="2 3">
    <name type="scientific">Rugosibacter aromaticivorans</name>
    <dbReference type="NCBI Taxonomy" id="1565605"/>
    <lineage>
        <taxon>Bacteria</taxon>
        <taxon>Pseudomonadati</taxon>
        <taxon>Pseudomonadota</taxon>
        <taxon>Betaproteobacteria</taxon>
        <taxon>Nitrosomonadales</taxon>
        <taxon>Sterolibacteriaceae</taxon>
        <taxon>Rugosibacter</taxon>
    </lineage>
</organism>
<dbReference type="Gene3D" id="3.30.750.24">
    <property type="entry name" value="STAS domain"/>
    <property type="match status" value="1"/>
</dbReference>
<evidence type="ECO:0000259" key="1">
    <source>
        <dbReference type="PROSITE" id="PS50801"/>
    </source>
</evidence>
<dbReference type="STRING" id="1565605.PG1C_10270"/>
<accession>A0A0C5J3N5</accession>